<comment type="caution">
    <text evidence="2">The sequence shown here is derived from an EMBL/GenBank/DDBJ whole genome shotgun (WGS) entry which is preliminary data.</text>
</comment>
<dbReference type="AlphaFoldDB" id="A0A366RKB2"/>
<accession>A0A366RKB2</accession>
<protein>
    <submittedName>
        <fullName evidence="2">Uncharacterized protein</fullName>
    </submittedName>
</protein>
<keyword evidence="3" id="KW-1185">Reference proteome</keyword>
<dbReference type="EMBL" id="QKXC01000138">
    <property type="protein sequence ID" value="RBR16846.1"/>
    <property type="molecule type" value="Genomic_DNA"/>
</dbReference>
<dbReference type="RefSeq" id="XP_031015013.1">
    <property type="nucleotide sequence ID" value="XM_031160904.1"/>
</dbReference>
<name>A0A366RKB2_9HYPO</name>
<reference evidence="2 3" key="1">
    <citation type="submission" date="2018-06" db="EMBL/GenBank/DDBJ databases">
        <title>Fusarium incarnatum-equiseti species complex species 28.</title>
        <authorList>
            <person name="Gardiner D.M."/>
        </authorList>
    </citation>
    <scope>NUCLEOTIDE SEQUENCE [LARGE SCALE GENOMIC DNA]</scope>
    <source>
        <strain evidence="2 3">FIESC_28</strain>
    </source>
</reference>
<sequence>MASQGENAVNNTITTTTITTTTITTNTTTGSTTTTTNTNTTTTTTTDSGPATNDVNNGSRQVPSTRWPGFPFREGPIEVDLGLDGVVDLVYL</sequence>
<evidence type="ECO:0000313" key="2">
    <source>
        <dbReference type="EMBL" id="RBR16846.1"/>
    </source>
</evidence>
<evidence type="ECO:0000313" key="3">
    <source>
        <dbReference type="Proteomes" id="UP000253153"/>
    </source>
</evidence>
<feature type="compositionally biased region" description="Low complexity" evidence="1">
    <location>
        <begin position="25"/>
        <end position="46"/>
    </location>
</feature>
<dbReference type="GeneID" id="41996200"/>
<gene>
    <name evidence="2" type="ORF">FIESC28_06761</name>
</gene>
<organism evidence="2 3">
    <name type="scientific">Fusarium coffeatum</name>
    <dbReference type="NCBI Taxonomy" id="231269"/>
    <lineage>
        <taxon>Eukaryota</taxon>
        <taxon>Fungi</taxon>
        <taxon>Dikarya</taxon>
        <taxon>Ascomycota</taxon>
        <taxon>Pezizomycotina</taxon>
        <taxon>Sordariomycetes</taxon>
        <taxon>Hypocreomycetidae</taxon>
        <taxon>Hypocreales</taxon>
        <taxon>Nectriaceae</taxon>
        <taxon>Fusarium</taxon>
        <taxon>Fusarium incarnatum-equiseti species complex</taxon>
    </lineage>
</organism>
<feature type="compositionally biased region" description="Polar residues" evidence="1">
    <location>
        <begin position="47"/>
        <end position="64"/>
    </location>
</feature>
<evidence type="ECO:0000256" key="1">
    <source>
        <dbReference type="SAM" id="MobiDB-lite"/>
    </source>
</evidence>
<dbReference type="Proteomes" id="UP000253153">
    <property type="component" value="Unassembled WGS sequence"/>
</dbReference>
<proteinExistence type="predicted"/>
<feature type="region of interest" description="Disordered" evidence="1">
    <location>
        <begin position="25"/>
        <end position="69"/>
    </location>
</feature>